<evidence type="ECO:0000256" key="2">
    <source>
        <dbReference type="ARBA" id="ARBA00012862"/>
    </source>
</evidence>
<dbReference type="Proteomes" id="UP001477672">
    <property type="component" value="Unassembled WGS sequence"/>
</dbReference>
<accession>A0ABV1GIC0</accession>
<evidence type="ECO:0000256" key="5">
    <source>
        <dbReference type="ARBA" id="ARBA00023277"/>
    </source>
</evidence>
<dbReference type="EC" id="5.4.99.62" evidence="2"/>
<dbReference type="Gene3D" id="3.40.1650.10">
    <property type="entry name" value="RbsD-like domain"/>
    <property type="match status" value="1"/>
</dbReference>
<gene>
    <name evidence="6" type="primary">rbsD</name>
    <name evidence="6" type="ORF">WMO24_14365</name>
</gene>
<dbReference type="NCBIfam" id="NF008761">
    <property type="entry name" value="PRK11797.1"/>
    <property type="match status" value="1"/>
</dbReference>
<evidence type="ECO:0000256" key="3">
    <source>
        <dbReference type="ARBA" id="ARBA00022490"/>
    </source>
</evidence>
<dbReference type="InterPro" id="IPR023750">
    <property type="entry name" value="RbsD-like_sf"/>
</dbReference>
<dbReference type="InterPro" id="IPR023064">
    <property type="entry name" value="D-ribose_pyranase"/>
</dbReference>
<evidence type="ECO:0000256" key="4">
    <source>
        <dbReference type="ARBA" id="ARBA00023235"/>
    </source>
</evidence>
<protein>
    <recommendedName>
        <fullName evidence="2">D-ribose pyranase</fullName>
        <ecNumber evidence="2">5.4.99.62</ecNumber>
    </recommendedName>
</protein>
<keyword evidence="7" id="KW-1185">Reference proteome</keyword>
<evidence type="ECO:0000313" key="7">
    <source>
        <dbReference type="Proteomes" id="UP001477672"/>
    </source>
</evidence>
<comment type="catalytic activity">
    <reaction evidence="1">
        <text>beta-D-ribopyranose = beta-D-ribofuranose</text>
        <dbReference type="Rhea" id="RHEA:25432"/>
        <dbReference type="ChEBI" id="CHEBI:27476"/>
        <dbReference type="ChEBI" id="CHEBI:47002"/>
        <dbReference type="EC" id="5.4.99.62"/>
    </reaction>
</comment>
<dbReference type="GO" id="GO:0062193">
    <property type="term" value="F:D-ribose pyranase activity"/>
    <property type="evidence" value="ECO:0007669"/>
    <property type="project" value="UniProtKB-EC"/>
</dbReference>
<dbReference type="PANTHER" id="PTHR37831">
    <property type="entry name" value="D-RIBOSE PYRANASE"/>
    <property type="match status" value="1"/>
</dbReference>
<dbReference type="EMBL" id="JBBMFA010000111">
    <property type="protein sequence ID" value="MEQ2521601.1"/>
    <property type="molecule type" value="Genomic_DNA"/>
</dbReference>
<dbReference type="PANTHER" id="PTHR37831:SF1">
    <property type="entry name" value="D-RIBOSE PYRANASE"/>
    <property type="match status" value="1"/>
</dbReference>
<dbReference type="InterPro" id="IPR007721">
    <property type="entry name" value="RbsD_FucU"/>
</dbReference>
<organism evidence="6 7">
    <name type="scientific">Ruthenibacterium intestinale</name>
    <dbReference type="NCBI Taxonomy" id="3133163"/>
    <lineage>
        <taxon>Bacteria</taxon>
        <taxon>Bacillati</taxon>
        <taxon>Bacillota</taxon>
        <taxon>Clostridia</taxon>
        <taxon>Eubacteriales</taxon>
        <taxon>Oscillospiraceae</taxon>
        <taxon>Ruthenibacterium</taxon>
    </lineage>
</organism>
<proteinExistence type="predicted"/>
<evidence type="ECO:0000313" key="6">
    <source>
        <dbReference type="EMBL" id="MEQ2521601.1"/>
    </source>
</evidence>
<sequence length="136" mass="15269">MKMFKTGIINPQINYHLSCLAHQDSVMISDAAMELPAYLNRVDLAYTPGIPEITSVVKGILKECIVEKACMANEMKEYSPELFAIYSEIFAKEDIPVECIPHTEFCKLADKVSVAIRTGEFHYHYSSVILVSGCPY</sequence>
<dbReference type="SUPFAM" id="SSF102546">
    <property type="entry name" value="RbsD-like"/>
    <property type="match status" value="1"/>
</dbReference>
<evidence type="ECO:0000256" key="1">
    <source>
        <dbReference type="ARBA" id="ARBA00000223"/>
    </source>
</evidence>
<keyword evidence="4 6" id="KW-0413">Isomerase</keyword>
<name>A0ABV1GIC0_9FIRM</name>
<keyword evidence="3" id="KW-0963">Cytoplasm</keyword>
<dbReference type="Pfam" id="PF05025">
    <property type="entry name" value="RbsD_FucU"/>
    <property type="match status" value="1"/>
</dbReference>
<reference evidence="6 7" key="1">
    <citation type="submission" date="2024-03" db="EMBL/GenBank/DDBJ databases">
        <title>Human intestinal bacterial collection.</title>
        <authorList>
            <person name="Pauvert C."/>
            <person name="Hitch T.C.A."/>
            <person name="Clavel T."/>
        </authorList>
    </citation>
    <scope>NUCLEOTIDE SEQUENCE [LARGE SCALE GENOMIC DNA]</scope>
    <source>
        <strain evidence="6 7">CLA-JM-H11</strain>
    </source>
</reference>
<keyword evidence="5" id="KW-0119">Carbohydrate metabolism</keyword>
<comment type="caution">
    <text evidence="6">The sequence shown here is derived from an EMBL/GenBank/DDBJ whole genome shotgun (WGS) entry which is preliminary data.</text>
</comment>